<feature type="repeat" description="ANK" evidence="3">
    <location>
        <begin position="596"/>
        <end position="628"/>
    </location>
</feature>
<evidence type="ECO:0000313" key="6">
    <source>
        <dbReference type="Proteomes" id="UP001628179"/>
    </source>
</evidence>
<evidence type="ECO:0000256" key="3">
    <source>
        <dbReference type="PROSITE-ProRule" id="PRU00023"/>
    </source>
</evidence>
<dbReference type="GeneID" id="98177417"/>
<proteinExistence type="predicted"/>
<evidence type="ECO:0000256" key="4">
    <source>
        <dbReference type="SAM" id="MobiDB-lite"/>
    </source>
</evidence>
<dbReference type="SUPFAM" id="SSF48403">
    <property type="entry name" value="Ankyrin repeat"/>
    <property type="match status" value="1"/>
</dbReference>
<dbReference type="Proteomes" id="UP001628179">
    <property type="component" value="Unassembled WGS sequence"/>
</dbReference>
<dbReference type="PROSITE" id="PS50088">
    <property type="entry name" value="ANK_REPEAT"/>
    <property type="match status" value="1"/>
</dbReference>
<keyword evidence="1" id="KW-0677">Repeat</keyword>
<dbReference type="InterPro" id="IPR051637">
    <property type="entry name" value="Ank_repeat_dom-contain_49"/>
</dbReference>
<dbReference type="Pfam" id="PF12796">
    <property type="entry name" value="Ank_2"/>
    <property type="match status" value="1"/>
</dbReference>
<accession>A0ABQ0GFC1</accession>
<feature type="compositionally biased region" description="Polar residues" evidence="4">
    <location>
        <begin position="194"/>
        <end position="205"/>
    </location>
</feature>
<evidence type="ECO:0008006" key="7">
    <source>
        <dbReference type="Google" id="ProtNLM"/>
    </source>
</evidence>
<organism evidence="5 6">
    <name type="scientific">Madurella fahalii</name>
    <dbReference type="NCBI Taxonomy" id="1157608"/>
    <lineage>
        <taxon>Eukaryota</taxon>
        <taxon>Fungi</taxon>
        <taxon>Dikarya</taxon>
        <taxon>Ascomycota</taxon>
        <taxon>Pezizomycotina</taxon>
        <taxon>Sordariomycetes</taxon>
        <taxon>Sordariomycetidae</taxon>
        <taxon>Sordariales</taxon>
        <taxon>Sordariales incertae sedis</taxon>
        <taxon>Madurella</taxon>
    </lineage>
</organism>
<reference evidence="5 6" key="1">
    <citation type="submission" date="2024-09" db="EMBL/GenBank/DDBJ databases">
        <title>Itraconazole resistance in Madurella fahalii resulting from another homologue of gene encoding cytochrome P450 14-alpha sterol demethylase (CYP51).</title>
        <authorList>
            <person name="Yoshioka I."/>
            <person name="Fahal A.H."/>
            <person name="Kaneko S."/>
            <person name="Yaguchi T."/>
        </authorList>
    </citation>
    <scope>NUCLEOTIDE SEQUENCE [LARGE SCALE GENOMIC DNA]</scope>
    <source>
        <strain evidence="5 6">IFM 68171</strain>
    </source>
</reference>
<sequence>MGRPCTAAEIWQRDFMRHALARMYLYTTLSIEDISKILTIVAQNRIGSHLSSGTRSTSAQLKELLAEKDTRLNPHKLRPQSDEDARERATCWRSLKRYRKEKAFQRHHRGAIGRSTVHDAYQAPHCHYETTTDDDTSHHVAQTPDMQHVLLSWVQHALPDLPEKRCAEIRSLLSWRSSQSSTISRASSTRSYRGQTGSQTKTPHANNGEAFPMSQNIDSYHNLAPLVEKTLAVDWPEIAPWTDLSARADGTSWTEDVPCPAEQAVPASTTLYHSIIGKLCCSNRRDCLHRKVFATILGRDPTDGLATPQLTQNDFSPEHGRDMFGDTILHIAARWASVDLFRALHLQADPRAMNLRNVDGDTFMHVLGPLWIDTQPKALLEILMASCDQGFNFLARNLDGKTFFSTLLPPAFAKTDTTQLHDLTNSLQYLLLQTPSHILTPSLLAYAPESQPGTVADYLENLLRSHANTTTDPRTQIFALSVSRLFSDKVRAADTYQLTPPISAPNPLHQHLQRLQHLEHLSLMPWDAPPPGDVFRELLDGGADPNEYDRYSSISMPCTAAVLHHVSLGHLSEGDGVALVELLHRHGADLGLVTSDGDTPLHLAIRLGLPDAVATLVRLGADPMAFNAAGKSALCYPLVQEALLRERSTDSRRHARAHRVLVSMVDAAAKLGLPRPHNFLRAQEAWQ</sequence>
<dbReference type="SMART" id="SM00248">
    <property type="entry name" value="ANK"/>
    <property type="match status" value="2"/>
</dbReference>
<dbReference type="RefSeq" id="XP_070918195.1">
    <property type="nucleotide sequence ID" value="XM_071062094.1"/>
</dbReference>
<gene>
    <name evidence="5" type="ORF">MFIFM68171_06674</name>
</gene>
<feature type="compositionally biased region" description="Low complexity" evidence="4">
    <location>
        <begin position="184"/>
        <end position="193"/>
    </location>
</feature>
<evidence type="ECO:0000256" key="2">
    <source>
        <dbReference type="ARBA" id="ARBA00023043"/>
    </source>
</evidence>
<evidence type="ECO:0000313" key="5">
    <source>
        <dbReference type="EMBL" id="GAB1316464.1"/>
    </source>
</evidence>
<comment type="caution">
    <text evidence="5">The sequence shown here is derived from an EMBL/GenBank/DDBJ whole genome shotgun (WGS) entry which is preliminary data.</text>
</comment>
<name>A0ABQ0GFC1_9PEZI</name>
<keyword evidence="6" id="KW-1185">Reference proteome</keyword>
<dbReference type="PANTHER" id="PTHR24180:SF45">
    <property type="entry name" value="POLY [ADP-RIBOSE] POLYMERASE TANKYRASE"/>
    <property type="match status" value="1"/>
</dbReference>
<protein>
    <recommendedName>
        <fullName evidence="7">Ankyrin repeat protein</fullName>
    </recommendedName>
</protein>
<evidence type="ECO:0000256" key="1">
    <source>
        <dbReference type="ARBA" id="ARBA00022737"/>
    </source>
</evidence>
<dbReference type="PANTHER" id="PTHR24180">
    <property type="entry name" value="CYCLIN-DEPENDENT KINASE INHIBITOR 2C-RELATED"/>
    <property type="match status" value="1"/>
</dbReference>
<dbReference type="EMBL" id="BAAFSV010000003">
    <property type="protein sequence ID" value="GAB1316464.1"/>
    <property type="molecule type" value="Genomic_DNA"/>
</dbReference>
<dbReference type="InterPro" id="IPR036770">
    <property type="entry name" value="Ankyrin_rpt-contain_sf"/>
</dbReference>
<dbReference type="PROSITE" id="PS50297">
    <property type="entry name" value="ANK_REP_REGION"/>
    <property type="match status" value="1"/>
</dbReference>
<feature type="region of interest" description="Disordered" evidence="4">
    <location>
        <begin position="184"/>
        <end position="213"/>
    </location>
</feature>
<keyword evidence="2 3" id="KW-0040">ANK repeat</keyword>
<dbReference type="InterPro" id="IPR002110">
    <property type="entry name" value="Ankyrin_rpt"/>
</dbReference>
<dbReference type="Gene3D" id="1.25.40.20">
    <property type="entry name" value="Ankyrin repeat-containing domain"/>
    <property type="match status" value="1"/>
</dbReference>